<evidence type="ECO:0000256" key="1">
    <source>
        <dbReference type="ARBA" id="ARBA00022898"/>
    </source>
</evidence>
<dbReference type="Proteomes" id="UP000679691">
    <property type="component" value="Unassembled WGS sequence"/>
</dbReference>
<dbReference type="PANTHER" id="PTHR43586">
    <property type="entry name" value="CYSTEINE DESULFURASE"/>
    <property type="match status" value="1"/>
</dbReference>
<dbReference type="InterPro" id="IPR015422">
    <property type="entry name" value="PyrdxlP-dep_Trfase_small"/>
</dbReference>
<dbReference type="Pfam" id="PF00266">
    <property type="entry name" value="Aminotran_5"/>
    <property type="match status" value="1"/>
</dbReference>
<gene>
    <name evidence="3" type="ORF">J5U18_00070</name>
</gene>
<keyword evidence="3" id="KW-0032">Aminotransferase</keyword>
<comment type="caution">
    <text evidence="3">The sequence shown here is derived from an EMBL/GenBank/DDBJ whole genome shotgun (WGS) entry which is preliminary data.</text>
</comment>
<sequence length="359" mass="40397">MSNYKSLFEIPEDIIYLNTAGSGLIPTAIKRWRGERDALFFNTAGDLREQQGAFMNSVKETIANFINAERDQLYASSNFSTALITVLNGLPKDTEFLLLEADYPSLNFPIISRGFKHSFVPLDTQLEQHIYEAVKTRKPQVLALSLVQYISGLQVELTFLQALKQEFPALLIIADGTQYLGAAALDFAQSGIDIFAASGYKWLLSGYGNGFVAVSAYAKEILYRDAKMTALEKMWEGRDLLSLYFEPGHTDTLAHGTLQKSIELLTSLGMPAVERHIQNLTSTAAQEFQKRHLIAPELSLRKQQSPLFNLQIDQAKYPFFLEKGVKCFPRGKGIRIAFHLYNDEQDLERLLKIIDNGKI</sequence>
<organism evidence="3 4">
    <name type="scientific">Rhinopithecimicrobium faecis</name>
    <dbReference type="NCBI Taxonomy" id="2820698"/>
    <lineage>
        <taxon>Bacteria</taxon>
        <taxon>Pseudomonadati</taxon>
        <taxon>Bacteroidota</taxon>
        <taxon>Sphingobacteriia</taxon>
        <taxon>Sphingobacteriales</taxon>
        <taxon>Sphingobacteriaceae</taxon>
        <taxon>Rhinopithecimicrobium</taxon>
    </lineage>
</organism>
<dbReference type="InterPro" id="IPR015424">
    <property type="entry name" value="PyrdxlP-dep_Trfase"/>
</dbReference>
<keyword evidence="3" id="KW-0808">Transferase</keyword>
<dbReference type="Gene3D" id="3.90.1150.10">
    <property type="entry name" value="Aspartate Aminotransferase, domain 1"/>
    <property type="match status" value="1"/>
</dbReference>
<dbReference type="InterPro" id="IPR015421">
    <property type="entry name" value="PyrdxlP-dep_Trfase_major"/>
</dbReference>
<dbReference type="GO" id="GO:0008483">
    <property type="term" value="F:transaminase activity"/>
    <property type="evidence" value="ECO:0007669"/>
    <property type="project" value="UniProtKB-KW"/>
</dbReference>
<evidence type="ECO:0000313" key="3">
    <source>
        <dbReference type="EMBL" id="MBP3941969.1"/>
    </source>
</evidence>
<keyword evidence="4" id="KW-1185">Reference proteome</keyword>
<protein>
    <submittedName>
        <fullName evidence="3">Aminotransferase class V-fold PLP-dependent enzyme</fullName>
    </submittedName>
</protein>
<evidence type="ECO:0000259" key="2">
    <source>
        <dbReference type="Pfam" id="PF00266"/>
    </source>
</evidence>
<feature type="domain" description="Aminotransferase class V" evidence="2">
    <location>
        <begin position="41"/>
        <end position="350"/>
    </location>
</feature>
<dbReference type="InterPro" id="IPR000192">
    <property type="entry name" value="Aminotrans_V_dom"/>
</dbReference>
<dbReference type="Gene3D" id="3.40.640.10">
    <property type="entry name" value="Type I PLP-dependent aspartate aminotransferase-like (Major domain)"/>
    <property type="match status" value="1"/>
</dbReference>
<dbReference type="SUPFAM" id="SSF53383">
    <property type="entry name" value="PLP-dependent transferases"/>
    <property type="match status" value="1"/>
</dbReference>
<name>A0A8T4H563_9SPHI</name>
<reference evidence="3" key="1">
    <citation type="submission" date="2021-03" db="EMBL/GenBank/DDBJ databases">
        <authorList>
            <person name="Lu T."/>
            <person name="Wang Q."/>
            <person name="Han X."/>
        </authorList>
    </citation>
    <scope>NUCLEOTIDE SEQUENCE</scope>
    <source>
        <strain evidence="3">WQ 2009</strain>
    </source>
</reference>
<dbReference type="AlphaFoldDB" id="A0A8T4H563"/>
<proteinExistence type="predicted"/>
<accession>A0A8T4H563</accession>
<keyword evidence="1" id="KW-0663">Pyridoxal phosphate</keyword>
<evidence type="ECO:0000313" key="4">
    <source>
        <dbReference type="Proteomes" id="UP000679691"/>
    </source>
</evidence>
<dbReference type="PANTHER" id="PTHR43586:SF8">
    <property type="entry name" value="CYSTEINE DESULFURASE 1, CHLOROPLASTIC"/>
    <property type="match status" value="1"/>
</dbReference>
<dbReference type="EMBL" id="JAGKSB010000001">
    <property type="protein sequence ID" value="MBP3941969.1"/>
    <property type="molecule type" value="Genomic_DNA"/>
</dbReference>
<dbReference type="RefSeq" id="WP_353545457.1">
    <property type="nucleotide sequence ID" value="NZ_JAGKSB010000001.1"/>
</dbReference>